<comment type="pathway">
    <text evidence="4">Protein modification; protein ubiquitination.</text>
</comment>
<comment type="subcellular location">
    <subcellularLocation>
        <location evidence="3">Cytoplasm</location>
    </subcellularLocation>
    <subcellularLocation>
        <location evidence="2">Nucleus</location>
    </subcellularLocation>
</comment>
<organism evidence="14 15">
    <name type="scientific">Stylonychia lemnae</name>
    <name type="common">Ciliate</name>
    <dbReference type="NCBI Taxonomy" id="5949"/>
    <lineage>
        <taxon>Eukaryota</taxon>
        <taxon>Sar</taxon>
        <taxon>Alveolata</taxon>
        <taxon>Ciliophora</taxon>
        <taxon>Intramacronucleata</taxon>
        <taxon>Spirotrichea</taxon>
        <taxon>Stichotrichia</taxon>
        <taxon>Sporadotrichida</taxon>
        <taxon>Oxytrichidae</taxon>
        <taxon>Stylonychinae</taxon>
        <taxon>Stylonychia</taxon>
    </lineage>
</organism>
<dbReference type="PANTHER" id="PTHR13931">
    <property type="entry name" value="UBIQUITINATION FACTOR E4"/>
    <property type="match status" value="1"/>
</dbReference>
<evidence type="ECO:0000256" key="9">
    <source>
        <dbReference type="ARBA" id="ARBA00022786"/>
    </source>
</evidence>
<dbReference type="InterPro" id="IPR013083">
    <property type="entry name" value="Znf_RING/FYVE/PHD"/>
</dbReference>
<comment type="catalytic activity">
    <reaction evidence="1">
        <text>S-ubiquitinyl-[E2 ubiquitin-conjugating enzyme]-L-cysteine + [acceptor protein]-L-lysine = [E2 ubiquitin-conjugating enzyme]-L-cysteine + N(6)-ubiquitinyl-[acceptor protein]-L-lysine.</text>
        <dbReference type="EC" id="2.3.2.27"/>
    </reaction>
</comment>
<dbReference type="OrthoDB" id="312224at2759"/>
<keyword evidence="15" id="KW-1185">Reference proteome</keyword>
<keyword evidence="8" id="KW-0808">Transferase</keyword>
<keyword evidence="10" id="KW-0539">Nucleus</keyword>
<dbReference type="Proteomes" id="UP000039865">
    <property type="component" value="Unassembled WGS sequence"/>
</dbReference>
<dbReference type="UniPathway" id="UPA00143"/>
<evidence type="ECO:0000256" key="7">
    <source>
        <dbReference type="ARBA" id="ARBA00022490"/>
    </source>
</evidence>
<dbReference type="PANTHER" id="PTHR13931:SF2">
    <property type="entry name" value="UBIQUITIN CONJUGATION FACTOR E4 B"/>
    <property type="match status" value="1"/>
</dbReference>
<evidence type="ECO:0000256" key="5">
    <source>
        <dbReference type="ARBA" id="ARBA00007434"/>
    </source>
</evidence>
<evidence type="ECO:0000313" key="14">
    <source>
        <dbReference type="EMBL" id="CDW71380.1"/>
    </source>
</evidence>
<evidence type="ECO:0000259" key="13">
    <source>
        <dbReference type="PROSITE" id="PS51698"/>
    </source>
</evidence>
<protein>
    <recommendedName>
        <fullName evidence="6">RING-type E3 ubiquitin transferase</fullName>
        <ecNumber evidence="6">2.3.2.27</ecNumber>
    </recommendedName>
</protein>
<dbReference type="GO" id="GO:0005634">
    <property type="term" value="C:nucleus"/>
    <property type="evidence" value="ECO:0007669"/>
    <property type="project" value="UniProtKB-SubCell"/>
</dbReference>
<evidence type="ECO:0000313" key="15">
    <source>
        <dbReference type="Proteomes" id="UP000039865"/>
    </source>
</evidence>
<dbReference type="SUPFAM" id="SSF57850">
    <property type="entry name" value="RING/U-box"/>
    <property type="match status" value="1"/>
</dbReference>
<dbReference type="Pfam" id="PF04564">
    <property type="entry name" value="U-box"/>
    <property type="match status" value="1"/>
</dbReference>
<dbReference type="GO" id="GO:0036503">
    <property type="term" value="P:ERAD pathway"/>
    <property type="evidence" value="ECO:0007669"/>
    <property type="project" value="InterPro"/>
</dbReference>
<evidence type="ECO:0000256" key="4">
    <source>
        <dbReference type="ARBA" id="ARBA00004906"/>
    </source>
</evidence>
<dbReference type="Pfam" id="PF10408">
    <property type="entry name" value="Ufd2P_core"/>
    <property type="match status" value="1"/>
</dbReference>
<evidence type="ECO:0000256" key="11">
    <source>
        <dbReference type="SAM" id="Coils"/>
    </source>
</evidence>
<gene>
    <name evidence="14" type="primary">Contig4829.g5160</name>
    <name evidence="14" type="ORF">STYLEM_323</name>
</gene>
<reference evidence="14 15" key="1">
    <citation type="submission" date="2014-06" db="EMBL/GenBank/DDBJ databases">
        <authorList>
            <person name="Swart Estienne"/>
        </authorList>
    </citation>
    <scope>NUCLEOTIDE SEQUENCE [LARGE SCALE GENOMIC DNA]</scope>
    <source>
        <strain evidence="14 15">130c</strain>
    </source>
</reference>
<keyword evidence="9" id="KW-0833">Ubl conjugation pathway</keyword>
<dbReference type="EC" id="2.3.2.27" evidence="6"/>
<dbReference type="InterPro" id="IPR019474">
    <property type="entry name" value="Ub_conjug_fac_E4_core"/>
</dbReference>
<evidence type="ECO:0000256" key="12">
    <source>
        <dbReference type="SAM" id="MobiDB-lite"/>
    </source>
</evidence>
<dbReference type="GO" id="GO:0006511">
    <property type="term" value="P:ubiquitin-dependent protein catabolic process"/>
    <property type="evidence" value="ECO:0007669"/>
    <property type="project" value="InterPro"/>
</dbReference>
<dbReference type="SMART" id="SM00504">
    <property type="entry name" value="Ubox"/>
    <property type="match status" value="1"/>
</dbReference>
<name>A0A077ZPT0_STYLE</name>
<accession>A0A077ZPT0</accession>
<dbReference type="Gene3D" id="3.30.40.10">
    <property type="entry name" value="Zinc/RING finger domain, C3HC4 (zinc finger)"/>
    <property type="match status" value="1"/>
</dbReference>
<sequence>MSTIKFDQRLYQENLILKKVLQVTIFHPQDPNDPLSKLSQSSDYTYLVSANRELQKFPGIKTLLEKKTLFDSIFSEILSQPKRYGLVYLKDCYCSNLAEKDKAVNKDFGELLEFILEMTINYTSILTLNPDMFPEILPANNSYDGIELSAFRFVHMFEQNGYSIGFMSELNKQLRAMDEDSFNQVYENIFGQIRYKFQKELTVFDVKAYDLLDSMSAILNQSDEIKELFINLKYQGAVWIPGPGGINLTKGIGSCTGDMLESQSVLGPFFSISFLPCTLNLKGDERFMKVIEKAEIELKQAKNQNQYNKIANNLQDMHKKYIQSLNNLFKTLLKGKNVREQVMRFLAACVVSNTPRAKLGHSLVSNSMKSSLNQISSDSFCITAQYLMFELCVPFLDLSKDLWKKVDPTYLPSGQRIDLTDETPICANKQFKQALKFPKEYGTISEFYFMELEMIHFGLMHSVRKYLDIRKMIERLQTEKKAISHDQSMVQKYDNELSILKPFRIAYELVLTDNNLAKQVEKFYQLHMRLMKEWGRFDEKKVKLSEDPGIFCHLPENFMQDMIDVISEIIKVNIQGYKAFNIETILDATEFCLALLRTEAEVITNPYIKAKALELIAIFHQADQKKELIQQMGRSQIVTNALMETVIKFYVDIEFAGSSMFYTKFQYRHDCSTIFQRFWTQDLFRQKVREMVGSPIFERFLNSLINDMTFCLEEGLVKLKKIKEHENRVEREGESKLTKEDHDNHKQNKQICRANFQLAGECIWNAKQLSDWCKKIFDNEAFAERIAQTLNFVLKSIVGPDGSQTTIKNPEKVAFKPMALLQDLAVIYSNLSEIDHFCKAVVRDDRSFSTDNFNQALRRLKINRASENLTEFEKFVQLIPKYTQQEAELEEILGNDAPEEFLCLLTYKLMKDPVRLPTSGNICDRSTMQRILLNDEHDPFNRSPLKFDQLIEEHELRARIENWIRQKLAGEETDEDKRLKSLQENQPMASPDKKLDEEMKMEVDDDYSSAFFDDNQIMQLRGGANNSQNDVDMFSQNTLSNFMARGDRFGKDYQE</sequence>
<dbReference type="InParanoid" id="A0A077ZPT0"/>
<dbReference type="EMBL" id="CCKQ01000319">
    <property type="protein sequence ID" value="CDW71380.1"/>
    <property type="molecule type" value="Genomic_DNA"/>
</dbReference>
<feature type="region of interest" description="Disordered" evidence="12">
    <location>
        <begin position="974"/>
        <end position="994"/>
    </location>
</feature>
<dbReference type="AlphaFoldDB" id="A0A077ZPT0"/>
<evidence type="ECO:0000256" key="1">
    <source>
        <dbReference type="ARBA" id="ARBA00000900"/>
    </source>
</evidence>
<proteinExistence type="inferred from homology"/>
<dbReference type="GO" id="GO:0000209">
    <property type="term" value="P:protein polyubiquitination"/>
    <property type="evidence" value="ECO:0007669"/>
    <property type="project" value="TreeGrafter"/>
</dbReference>
<evidence type="ECO:0000256" key="3">
    <source>
        <dbReference type="ARBA" id="ARBA00004496"/>
    </source>
</evidence>
<dbReference type="FunFam" id="3.30.40.10:FF:000055">
    <property type="entry name" value="Ubiquitin conjugation factor e4 a"/>
    <property type="match status" value="1"/>
</dbReference>
<dbReference type="InterPro" id="IPR045132">
    <property type="entry name" value="UBE4"/>
</dbReference>
<dbReference type="GO" id="GO:0005737">
    <property type="term" value="C:cytoplasm"/>
    <property type="evidence" value="ECO:0007669"/>
    <property type="project" value="UniProtKB-SubCell"/>
</dbReference>
<dbReference type="PROSITE" id="PS51698">
    <property type="entry name" value="U_BOX"/>
    <property type="match status" value="1"/>
</dbReference>
<evidence type="ECO:0000256" key="8">
    <source>
        <dbReference type="ARBA" id="ARBA00022679"/>
    </source>
</evidence>
<comment type="similarity">
    <text evidence="5">Belongs to the ubiquitin conjugation factor E4 family.</text>
</comment>
<evidence type="ECO:0000256" key="2">
    <source>
        <dbReference type="ARBA" id="ARBA00004123"/>
    </source>
</evidence>
<dbReference type="OMA" id="LEECCKF"/>
<evidence type="ECO:0000256" key="10">
    <source>
        <dbReference type="ARBA" id="ARBA00023242"/>
    </source>
</evidence>
<keyword evidence="11" id="KW-0175">Coiled coil</keyword>
<dbReference type="InterPro" id="IPR003613">
    <property type="entry name" value="Ubox_domain"/>
</dbReference>
<feature type="coiled-coil region" evidence="11">
    <location>
        <begin position="284"/>
        <end position="311"/>
    </location>
</feature>
<keyword evidence="7" id="KW-0963">Cytoplasm</keyword>
<dbReference type="GO" id="GO:0034450">
    <property type="term" value="F:ubiquitin-ubiquitin ligase activity"/>
    <property type="evidence" value="ECO:0007669"/>
    <property type="project" value="InterPro"/>
</dbReference>
<dbReference type="GO" id="GO:0000151">
    <property type="term" value="C:ubiquitin ligase complex"/>
    <property type="evidence" value="ECO:0007669"/>
    <property type="project" value="InterPro"/>
</dbReference>
<evidence type="ECO:0000256" key="6">
    <source>
        <dbReference type="ARBA" id="ARBA00012483"/>
    </source>
</evidence>
<feature type="domain" description="U-box" evidence="13">
    <location>
        <begin position="896"/>
        <end position="970"/>
    </location>
</feature>